<sequence length="98" mass="10995">MTSYGFQTHHEGTPPVAKKQFGYFDNASRVSRTTEPCGARIAAQNEVFSLRPTRNATRMDLVSPGPARIAAQIEVLSLRLERNMARLTLCFRGLRGWN</sequence>
<evidence type="ECO:0000313" key="2">
    <source>
        <dbReference type="Proteomes" id="UP001054821"/>
    </source>
</evidence>
<gene>
    <name evidence="1" type="ORF">L3X38_004423</name>
</gene>
<evidence type="ECO:0000313" key="1">
    <source>
        <dbReference type="EMBL" id="KAI5351532.1"/>
    </source>
</evidence>
<name>A0AAD4ZNT3_PRUDU</name>
<reference evidence="1 2" key="1">
    <citation type="journal article" date="2022" name="G3 (Bethesda)">
        <title>Whole-genome sequence and methylome profiling of the almond [Prunus dulcis (Mill.) D.A. Webb] cultivar 'Nonpareil'.</title>
        <authorList>
            <person name="D'Amico-Willman K.M."/>
            <person name="Ouma W.Z."/>
            <person name="Meulia T."/>
            <person name="Sideli G.M."/>
            <person name="Gradziel T.M."/>
            <person name="Fresnedo-Ramirez J."/>
        </authorList>
    </citation>
    <scope>NUCLEOTIDE SEQUENCE [LARGE SCALE GENOMIC DNA]</scope>
    <source>
        <strain evidence="1">Clone GOH B32 T37-40</strain>
    </source>
</reference>
<protein>
    <submittedName>
        <fullName evidence="1">Uncharacterized protein</fullName>
    </submittedName>
</protein>
<organism evidence="1 2">
    <name type="scientific">Prunus dulcis</name>
    <name type="common">Almond</name>
    <name type="synonym">Amygdalus dulcis</name>
    <dbReference type="NCBI Taxonomy" id="3755"/>
    <lineage>
        <taxon>Eukaryota</taxon>
        <taxon>Viridiplantae</taxon>
        <taxon>Streptophyta</taxon>
        <taxon>Embryophyta</taxon>
        <taxon>Tracheophyta</taxon>
        <taxon>Spermatophyta</taxon>
        <taxon>Magnoliopsida</taxon>
        <taxon>eudicotyledons</taxon>
        <taxon>Gunneridae</taxon>
        <taxon>Pentapetalae</taxon>
        <taxon>rosids</taxon>
        <taxon>fabids</taxon>
        <taxon>Rosales</taxon>
        <taxon>Rosaceae</taxon>
        <taxon>Amygdaloideae</taxon>
        <taxon>Amygdaleae</taxon>
        <taxon>Prunus</taxon>
    </lineage>
</organism>
<proteinExistence type="predicted"/>
<accession>A0AAD4ZNT3</accession>
<dbReference type="Proteomes" id="UP001054821">
    <property type="component" value="Chromosome 1"/>
</dbReference>
<keyword evidence="2" id="KW-1185">Reference proteome</keyword>
<dbReference type="AlphaFoldDB" id="A0AAD4ZNT3"/>
<dbReference type="EMBL" id="JAJFAZ020000001">
    <property type="protein sequence ID" value="KAI5351532.1"/>
    <property type="molecule type" value="Genomic_DNA"/>
</dbReference>
<comment type="caution">
    <text evidence="1">The sequence shown here is derived from an EMBL/GenBank/DDBJ whole genome shotgun (WGS) entry which is preliminary data.</text>
</comment>